<evidence type="ECO:0000313" key="1">
    <source>
        <dbReference type="EMBL" id="KAL2608869.1"/>
    </source>
</evidence>
<evidence type="ECO:0008006" key="3">
    <source>
        <dbReference type="Google" id="ProtNLM"/>
    </source>
</evidence>
<dbReference type="AlphaFoldDB" id="A0ABD1XIV0"/>
<gene>
    <name evidence="1" type="ORF">R1flu_027442</name>
</gene>
<proteinExistence type="predicted"/>
<dbReference type="EMBL" id="JBHFFA010000008">
    <property type="protein sequence ID" value="KAL2608869.1"/>
    <property type="molecule type" value="Genomic_DNA"/>
</dbReference>
<name>A0ABD1XIV0_9MARC</name>
<protein>
    <recommendedName>
        <fullName evidence="3">Maturase K</fullName>
    </recommendedName>
</protein>
<keyword evidence="2" id="KW-1185">Reference proteome</keyword>
<evidence type="ECO:0000313" key="2">
    <source>
        <dbReference type="Proteomes" id="UP001605036"/>
    </source>
</evidence>
<comment type="caution">
    <text evidence="1">The sequence shown here is derived from an EMBL/GenBank/DDBJ whole genome shotgun (WGS) entry which is preliminary data.</text>
</comment>
<sequence>MSGRIGEQRSPAKQRPYIFEIHMPWCDDEPRLLSAYFRLVTLYLHQLRHKDADKVETFTNPKSILSIPREKIYQKSFNFDSPEFDRTRLLLLVRPQRSVYTERRANRMQPAVRRQVSELGKSAARLLCLAKWGFASHSGDLSWQLCRSAFRKRSRELKDC</sequence>
<organism evidence="1 2">
    <name type="scientific">Riccia fluitans</name>
    <dbReference type="NCBI Taxonomy" id="41844"/>
    <lineage>
        <taxon>Eukaryota</taxon>
        <taxon>Viridiplantae</taxon>
        <taxon>Streptophyta</taxon>
        <taxon>Embryophyta</taxon>
        <taxon>Marchantiophyta</taxon>
        <taxon>Marchantiopsida</taxon>
        <taxon>Marchantiidae</taxon>
        <taxon>Marchantiales</taxon>
        <taxon>Ricciaceae</taxon>
        <taxon>Riccia</taxon>
    </lineage>
</organism>
<accession>A0ABD1XIV0</accession>
<reference evidence="1 2" key="1">
    <citation type="submission" date="2024-09" db="EMBL/GenBank/DDBJ databases">
        <title>Chromosome-scale assembly of Riccia fluitans.</title>
        <authorList>
            <person name="Paukszto L."/>
            <person name="Sawicki J."/>
            <person name="Karawczyk K."/>
            <person name="Piernik-Szablinska J."/>
            <person name="Szczecinska M."/>
            <person name="Mazdziarz M."/>
        </authorList>
    </citation>
    <scope>NUCLEOTIDE SEQUENCE [LARGE SCALE GENOMIC DNA]</scope>
    <source>
        <strain evidence="1">Rf_01</strain>
        <tissue evidence="1">Aerial parts of the thallus</tissue>
    </source>
</reference>
<dbReference type="Proteomes" id="UP001605036">
    <property type="component" value="Unassembled WGS sequence"/>
</dbReference>